<evidence type="ECO:0000256" key="6">
    <source>
        <dbReference type="ARBA" id="ARBA00023004"/>
    </source>
</evidence>
<evidence type="ECO:0000313" key="16">
    <source>
        <dbReference type="EMBL" id="QUD88649.1"/>
    </source>
</evidence>
<evidence type="ECO:0000256" key="2">
    <source>
        <dbReference type="ARBA" id="ARBA00022448"/>
    </source>
</evidence>
<keyword evidence="17" id="KW-1185">Reference proteome</keyword>
<dbReference type="RefSeq" id="WP_211938699.1">
    <property type="nucleotide sequence ID" value="NZ_CP073078.1"/>
</dbReference>
<proteinExistence type="inferred from homology"/>
<feature type="chain" id="PRO_5038022406" evidence="13">
    <location>
        <begin position="20"/>
        <end position="735"/>
    </location>
</feature>
<protein>
    <submittedName>
        <fullName evidence="16">TonB-dependent receptor</fullName>
    </submittedName>
</protein>
<evidence type="ECO:0000259" key="14">
    <source>
        <dbReference type="Pfam" id="PF00593"/>
    </source>
</evidence>
<evidence type="ECO:0000256" key="11">
    <source>
        <dbReference type="PROSITE-ProRule" id="PRU01360"/>
    </source>
</evidence>
<dbReference type="Pfam" id="PF00593">
    <property type="entry name" value="TonB_dep_Rec_b-barrel"/>
    <property type="match status" value="1"/>
</dbReference>
<dbReference type="PROSITE" id="PS52016">
    <property type="entry name" value="TONB_DEPENDENT_REC_3"/>
    <property type="match status" value="1"/>
</dbReference>
<feature type="signal peptide" evidence="13">
    <location>
        <begin position="1"/>
        <end position="19"/>
    </location>
</feature>
<dbReference type="Pfam" id="PF07715">
    <property type="entry name" value="Plug"/>
    <property type="match status" value="1"/>
</dbReference>
<dbReference type="InterPro" id="IPR012910">
    <property type="entry name" value="Plug_dom"/>
</dbReference>
<dbReference type="InterPro" id="IPR036942">
    <property type="entry name" value="Beta-barrel_TonB_sf"/>
</dbReference>
<evidence type="ECO:0000256" key="8">
    <source>
        <dbReference type="ARBA" id="ARBA00023077"/>
    </source>
</evidence>
<dbReference type="PANTHER" id="PTHR32552:SF81">
    <property type="entry name" value="TONB-DEPENDENT OUTER MEMBRANE RECEPTOR"/>
    <property type="match status" value="1"/>
</dbReference>
<keyword evidence="3 11" id="KW-1134">Transmembrane beta strand</keyword>
<keyword evidence="8 12" id="KW-0798">TonB box</keyword>
<dbReference type="InterPro" id="IPR039426">
    <property type="entry name" value="TonB-dep_rcpt-like"/>
</dbReference>
<evidence type="ECO:0000313" key="17">
    <source>
        <dbReference type="Proteomes" id="UP000676409"/>
    </source>
</evidence>
<dbReference type="EMBL" id="CP073078">
    <property type="protein sequence ID" value="QUD88649.1"/>
    <property type="molecule type" value="Genomic_DNA"/>
</dbReference>
<keyword evidence="7" id="KW-0406">Ion transport</keyword>
<evidence type="ECO:0000256" key="9">
    <source>
        <dbReference type="ARBA" id="ARBA00023136"/>
    </source>
</evidence>
<sequence>MAGASMGLVSLGAVSTAQAADPAPAAAAVPATLGEVIVTAQKRSQNIQSVGAAITALGKDTLAAVGRQDVTALSNLVPNLEVNQYSPTVTVFNIRGVSQNDFTDAQEAPIAFYEDEVYVSSLGAISGMNFDLDRIEVLRGPQGTLFGRNATGGLVQFMSARPTNSLSGYVTATVGSYDQFATEGAISGPLTDSIRARLSFTTNNADGYIKNTMGPKIGNSASFALRQQFDITLSPRDTLVLKAQVLRNDHERDAGLYSWAAAAPNAQGLGVFVGPGQNPFDSCNGCDPFGYRNASGSPFVQSENRTPYFDRTYVGVTARYEHRFDFATLTSITDYQHLTKGYGEDSDSSPNPVFAYDTHQHFYQASEELRLAGETPRMHWIVGLYGLNIHSDNAYQIDATQILGFKNNYGGTLITDSAALFGQTEYALNDQFSLITGLRYSYDHKHLEYTDVTNGVEDFNYATTYPQLADKRFEEFSNWSGKLELDYKPNRNVLVYLSANRGTKAGGFSTLSGGPFAEAAVAAIPFRQEVLTNYEGGFKLTLFDRTTHLNASVFDYVYDGYQAFTNVGLSQVVHNYDASDKGFELEVNTRPLPGLYMSAFLTVLDTKISHVVTPVGAVINPEMPQAPKTSVGVSARYQFPLGPGDAAIGTDWKYDSRQFLEAWNAPVDYEPARTIGNLRLSYAPAGGHIEGALFINNVSDVRYRVYNLDLSGLLGIVNQTYARPRTFGGSLTYRF</sequence>
<evidence type="ECO:0000256" key="7">
    <source>
        <dbReference type="ARBA" id="ARBA00023065"/>
    </source>
</evidence>
<organism evidence="16 17">
    <name type="scientific">Phenylobacterium montanum</name>
    <dbReference type="NCBI Taxonomy" id="2823693"/>
    <lineage>
        <taxon>Bacteria</taxon>
        <taxon>Pseudomonadati</taxon>
        <taxon>Pseudomonadota</taxon>
        <taxon>Alphaproteobacteria</taxon>
        <taxon>Caulobacterales</taxon>
        <taxon>Caulobacteraceae</taxon>
        <taxon>Phenylobacterium</taxon>
    </lineage>
</organism>
<comment type="subcellular location">
    <subcellularLocation>
        <location evidence="1 11">Cell outer membrane</location>
        <topology evidence="1 11">Multi-pass membrane protein</topology>
    </subcellularLocation>
</comment>
<evidence type="ECO:0000256" key="4">
    <source>
        <dbReference type="ARBA" id="ARBA00022496"/>
    </source>
</evidence>
<keyword evidence="13" id="KW-0732">Signal</keyword>
<evidence type="ECO:0000256" key="1">
    <source>
        <dbReference type="ARBA" id="ARBA00004571"/>
    </source>
</evidence>
<evidence type="ECO:0000256" key="13">
    <source>
        <dbReference type="SAM" id="SignalP"/>
    </source>
</evidence>
<accession>A0A975IVJ9</accession>
<keyword evidence="10 11" id="KW-0998">Cell outer membrane</keyword>
<reference evidence="16" key="1">
    <citation type="submission" date="2021-04" db="EMBL/GenBank/DDBJ databases">
        <title>The complete genome sequence of Caulobacter sp. S6.</title>
        <authorList>
            <person name="Tang Y."/>
            <person name="Ouyang W."/>
            <person name="Liu Q."/>
            <person name="Huang B."/>
            <person name="Guo Z."/>
            <person name="Lei P."/>
        </authorList>
    </citation>
    <scope>NUCLEOTIDE SEQUENCE</scope>
    <source>
        <strain evidence="16">S6</strain>
    </source>
</reference>
<gene>
    <name evidence="16" type="ORF">KCG34_01815</name>
</gene>
<dbReference type="GO" id="GO:0009279">
    <property type="term" value="C:cell outer membrane"/>
    <property type="evidence" value="ECO:0007669"/>
    <property type="project" value="UniProtKB-SubCell"/>
</dbReference>
<name>A0A975IVJ9_9CAUL</name>
<keyword evidence="9 11" id="KW-0472">Membrane</keyword>
<dbReference type="SUPFAM" id="SSF56935">
    <property type="entry name" value="Porins"/>
    <property type="match status" value="1"/>
</dbReference>
<keyword evidence="4" id="KW-0410">Iron transport</keyword>
<evidence type="ECO:0000256" key="10">
    <source>
        <dbReference type="ARBA" id="ARBA00023237"/>
    </source>
</evidence>
<feature type="domain" description="TonB-dependent receptor-like beta-barrel" evidence="14">
    <location>
        <begin position="298"/>
        <end position="708"/>
    </location>
</feature>
<keyword evidence="5 11" id="KW-0812">Transmembrane</keyword>
<dbReference type="PANTHER" id="PTHR32552">
    <property type="entry name" value="FERRICHROME IRON RECEPTOR-RELATED"/>
    <property type="match status" value="1"/>
</dbReference>
<dbReference type="AlphaFoldDB" id="A0A975IVJ9"/>
<keyword evidence="16" id="KW-0675">Receptor</keyword>
<keyword evidence="6" id="KW-0408">Iron</keyword>
<evidence type="ECO:0000256" key="12">
    <source>
        <dbReference type="RuleBase" id="RU003357"/>
    </source>
</evidence>
<dbReference type="GO" id="GO:0006826">
    <property type="term" value="P:iron ion transport"/>
    <property type="evidence" value="ECO:0007669"/>
    <property type="project" value="UniProtKB-KW"/>
</dbReference>
<feature type="domain" description="TonB-dependent receptor plug" evidence="15">
    <location>
        <begin position="48"/>
        <end position="153"/>
    </location>
</feature>
<dbReference type="InterPro" id="IPR000531">
    <property type="entry name" value="Beta-barrel_TonB"/>
</dbReference>
<evidence type="ECO:0000256" key="5">
    <source>
        <dbReference type="ARBA" id="ARBA00022692"/>
    </source>
</evidence>
<evidence type="ECO:0000256" key="3">
    <source>
        <dbReference type="ARBA" id="ARBA00022452"/>
    </source>
</evidence>
<keyword evidence="2 11" id="KW-0813">Transport</keyword>
<dbReference type="Proteomes" id="UP000676409">
    <property type="component" value="Chromosome"/>
</dbReference>
<dbReference type="Gene3D" id="2.40.170.20">
    <property type="entry name" value="TonB-dependent receptor, beta-barrel domain"/>
    <property type="match status" value="1"/>
</dbReference>
<comment type="similarity">
    <text evidence="11 12">Belongs to the TonB-dependent receptor family.</text>
</comment>
<dbReference type="KEGG" id="caul:KCG34_01815"/>
<evidence type="ECO:0000259" key="15">
    <source>
        <dbReference type="Pfam" id="PF07715"/>
    </source>
</evidence>